<feature type="domain" description="PAS" evidence="9">
    <location>
        <begin position="365"/>
        <end position="403"/>
    </location>
</feature>
<dbReference type="AlphaFoldDB" id="A0A2N1PN95"/>
<dbReference type="EC" id="2.7.13.3" evidence="2"/>
<dbReference type="InterPro" id="IPR003594">
    <property type="entry name" value="HATPase_dom"/>
</dbReference>
<evidence type="ECO:0000256" key="6">
    <source>
        <dbReference type="SAM" id="Coils"/>
    </source>
</evidence>
<dbReference type="SMART" id="SM00387">
    <property type="entry name" value="HATPase_c"/>
    <property type="match status" value="1"/>
</dbReference>
<dbReference type="Pfam" id="PF14827">
    <property type="entry name" value="dCache_3"/>
    <property type="match status" value="1"/>
</dbReference>
<dbReference type="InterPro" id="IPR000014">
    <property type="entry name" value="PAS"/>
</dbReference>
<feature type="transmembrane region" description="Helical" evidence="7">
    <location>
        <begin position="16"/>
        <end position="35"/>
    </location>
</feature>
<dbReference type="SMART" id="SM00388">
    <property type="entry name" value="HisKA"/>
    <property type="match status" value="1"/>
</dbReference>
<name>A0A2N1PN95_9BACT</name>
<accession>A0A2N1PN95</accession>
<protein>
    <recommendedName>
        <fullName evidence="2">histidine kinase</fullName>
        <ecNumber evidence="2">2.7.13.3</ecNumber>
    </recommendedName>
</protein>
<keyword evidence="3" id="KW-0597">Phosphoprotein</keyword>
<evidence type="ECO:0000259" key="8">
    <source>
        <dbReference type="PROSITE" id="PS50109"/>
    </source>
</evidence>
<dbReference type="SUPFAM" id="SSF55874">
    <property type="entry name" value="ATPase domain of HSP90 chaperone/DNA topoisomerase II/histidine kinase"/>
    <property type="match status" value="1"/>
</dbReference>
<evidence type="ECO:0000256" key="1">
    <source>
        <dbReference type="ARBA" id="ARBA00000085"/>
    </source>
</evidence>
<sequence length="770" mass="87136">MSVVRGSVKKTRIRDITWLYLVIFLALEFMVFFALDDTQVRRQTVFDRRKVEIVSAYSAVTGTYGNVFTTIFEEIINRPEITSIMDKALTGYLAGNQTETDKARSAMLRLLAPTYARLTRHNLRQLHFHLPNNRSFLRMHKPDRYGDDLTKFRLTVATVNATLKPVQGFEEGRVLNGFRVVFPLFHNGRHVGSVEASASFTAIRHEMHRLFPGTYLFAVLKSHVEDIVFNDMLDNYVTSDISPILMYDWGTSDVSMEDSGSNPGMYTIGMINRIQSSRVSERINRKEFFVDHVRVSEKDFLVTYFPIHDFRGDPAAYIISYVESRDLQGLRRDYLKYLILANAGILLFVAFLHSAVNQSRMVQEHRDRLMTIAGNIQDGLILTDNTGMILYENPAVPTILGMSLMNLNQPLHECIALFVEGRELSFQEWSKLTLNRFEAFDVTPESTVDIKVRMLLSSSVPVEAVWSPIGESGREDGHLLVFRDVTGLRRYHLEINEARQTAEAASRQLSMANQRLEKALESARRLAMESQMASHAKSNFLANMSHELRTPMNAVIGISSMIMNHCAENLNEKQIEGLELINRNGQRLLTLINDLLDMAKIEAGKMSFKLSPFHLRGLITEVAGIVDGLIMDNDIEFEWFVDPSLPEVVESDQKRIHQILVNLLGNSAKFTENGRIFLKVYPEDGKLFFLVRDTGIGISNDKVNTVFEEFSQVSMDDSRMFGGTGLGLTISRRLVEGLGGEVTIQSILGSGTTVIFWIPLHPCESADAMS</sequence>
<dbReference type="Gene3D" id="3.30.565.10">
    <property type="entry name" value="Histidine kinase-like ATPase, C-terminal domain"/>
    <property type="match status" value="1"/>
</dbReference>
<proteinExistence type="predicted"/>
<dbReference type="SUPFAM" id="SSF47384">
    <property type="entry name" value="Homodimeric domain of signal transducing histidine kinase"/>
    <property type="match status" value="1"/>
</dbReference>
<evidence type="ECO:0000313" key="10">
    <source>
        <dbReference type="EMBL" id="PKK89732.1"/>
    </source>
</evidence>
<comment type="caution">
    <text evidence="10">The sequence shown here is derived from an EMBL/GenBank/DDBJ whole genome shotgun (WGS) entry which is preliminary data.</text>
</comment>
<evidence type="ECO:0000259" key="9">
    <source>
        <dbReference type="PROSITE" id="PS50112"/>
    </source>
</evidence>
<dbReference type="InterPro" id="IPR029150">
    <property type="entry name" value="dCache_3"/>
</dbReference>
<dbReference type="CDD" id="cd16922">
    <property type="entry name" value="HATPase_EvgS-ArcB-TorS-like"/>
    <property type="match status" value="1"/>
</dbReference>
<dbReference type="InterPro" id="IPR035965">
    <property type="entry name" value="PAS-like_dom_sf"/>
</dbReference>
<comment type="catalytic activity">
    <reaction evidence="1">
        <text>ATP + protein L-histidine = ADP + protein N-phospho-L-histidine.</text>
        <dbReference type="EC" id="2.7.13.3"/>
    </reaction>
</comment>
<dbReference type="InterPro" id="IPR004358">
    <property type="entry name" value="Sig_transdc_His_kin-like_C"/>
</dbReference>
<dbReference type="Proteomes" id="UP000233256">
    <property type="component" value="Unassembled WGS sequence"/>
</dbReference>
<dbReference type="InterPro" id="IPR036890">
    <property type="entry name" value="HATPase_C_sf"/>
</dbReference>
<keyword evidence="4" id="KW-0808">Transferase</keyword>
<keyword evidence="6" id="KW-0175">Coiled coil</keyword>
<keyword evidence="7" id="KW-0472">Membrane</keyword>
<dbReference type="Pfam" id="PF00512">
    <property type="entry name" value="HisKA"/>
    <property type="match status" value="1"/>
</dbReference>
<dbReference type="PRINTS" id="PR00344">
    <property type="entry name" value="BCTRLSENSOR"/>
</dbReference>
<dbReference type="CDD" id="cd00082">
    <property type="entry name" value="HisKA"/>
    <property type="match status" value="1"/>
</dbReference>
<dbReference type="PANTHER" id="PTHR43047:SF64">
    <property type="entry name" value="HISTIDINE KINASE CONTAINING CHEY-HOMOLOGOUS RECEIVER DOMAIN AND PAS DOMAIN-RELATED"/>
    <property type="match status" value="1"/>
</dbReference>
<dbReference type="InterPro" id="IPR003661">
    <property type="entry name" value="HisK_dim/P_dom"/>
</dbReference>
<evidence type="ECO:0000313" key="11">
    <source>
        <dbReference type="Proteomes" id="UP000233256"/>
    </source>
</evidence>
<dbReference type="Gene3D" id="1.10.287.130">
    <property type="match status" value="1"/>
</dbReference>
<reference evidence="10 11" key="1">
    <citation type="journal article" date="2017" name="ISME J.">
        <title>Potential for microbial H2 and metal transformations associated with novel bacteria and archaea in deep terrestrial subsurface sediments.</title>
        <authorList>
            <person name="Hernsdorf A.W."/>
            <person name="Amano Y."/>
            <person name="Miyakawa K."/>
            <person name="Ise K."/>
            <person name="Suzuki Y."/>
            <person name="Anantharaman K."/>
            <person name="Probst A."/>
            <person name="Burstein D."/>
            <person name="Thomas B.C."/>
            <person name="Banfield J.F."/>
        </authorList>
    </citation>
    <scope>NUCLEOTIDE SEQUENCE [LARGE SCALE GENOMIC DNA]</scope>
    <source>
        <strain evidence="10">HGW-Wallbacteria-1</strain>
    </source>
</reference>
<dbReference type="Pfam" id="PF02518">
    <property type="entry name" value="HATPase_c"/>
    <property type="match status" value="1"/>
</dbReference>
<feature type="transmembrane region" description="Helical" evidence="7">
    <location>
        <begin position="334"/>
        <end position="356"/>
    </location>
</feature>
<evidence type="ECO:0000256" key="2">
    <source>
        <dbReference type="ARBA" id="ARBA00012438"/>
    </source>
</evidence>
<dbReference type="Gene3D" id="3.30.450.20">
    <property type="entry name" value="PAS domain"/>
    <property type="match status" value="1"/>
</dbReference>
<evidence type="ECO:0000256" key="4">
    <source>
        <dbReference type="ARBA" id="ARBA00022679"/>
    </source>
</evidence>
<dbReference type="SUPFAM" id="SSF55785">
    <property type="entry name" value="PYP-like sensor domain (PAS domain)"/>
    <property type="match status" value="1"/>
</dbReference>
<keyword evidence="7" id="KW-0812">Transmembrane</keyword>
<keyword evidence="5" id="KW-0418">Kinase</keyword>
<feature type="coiled-coil region" evidence="6">
    <location>
        <begin position="488"/>
        <end position="533"/>
    </location>
</feature>
<organism evidence="10 11">
    <name type="scientific">Candidatus Wallbacteria bacterium HGW-Wallbacteria-1</name>
    <dbReference type="NCBI Taxonomy" id="2013854"/>
    <lineage>
        <taxon>Bacteria</taxon>
        <taxon>Candidatus Walliibacteriota</taxon>
    </lineage>
</organism>
<dbReference type="PROSITE" id="PS50112">
    <property type="entry name" value="PAS"/>
    <property type="match status" value="1"/>
</dbReference>
<dbReference type="PANTHER" id="PTHR43047">
    <property type="entry name" value="TWO-COMPONENT HISTIDINE PROTEIN KINASE"/>
    <property type="match status" value="1"/>
</dbReference>
<dbReference type="InterPro" id="IPR005467">
    <property type="entry name" value="His_kinase_dom"/>
</dbReference>
<keyword evidence="7" id="KW-1133">Transmembrane helix</keyword>
<dbReference type="EMBL" id="PGXC01000013">
    <property type="protein sequence ID" value="PKK89732.1"/>
    <property type="molecule type" value="Genomic_DNA"/>
</dbReference>
<dbReference type="PROSITE" id="PS50109">
    <property type="entry name" value="HIS_KIN"/>
    <property type="match status" value="1"/>
</dbReference>
<feature type="domain" description="Histidine kinase" evidence="8">
    <location>
        <begin position="543"/>
        <end position="762"/>
    </location>
</feature>
<dbReference type="GO" id="GO:0000155">
    <property type="term" value="F:phosphorelay sensor kinase activity"/>
    <property type="evidence" value="ECO:0007669"/>
    <property type="project" value="InterPro"/>
</dbReference>
<dbReference type="FunFam" id="3.30.565.10:FF:000010">
    <property type="entry name" value="Sensor histidine kinase RcsC"/>
    <property type="match status" value="1"/>
</dbReference>
<evidence type="ECO:0000256" key="3">
    <source>
        <dbReference type="ARBA" id="ARBA00022553"/>
    </source>
</evidence>
<dbReference type="InterPro" id="IPR036097">
    <property type="entry name" value="HisK_dim/P_sf"/>
</dbReference>
<evidence type="ECO:0000256" key="5">
    <source>
        <dbReference type="ARBA" id="ARBA00022777"/>
    </source>
</evidence>
<evidence type="ECO:0000256" key="7">
    <source>
        <dbReference type="SAM" id="Phobius"/>
    </source>
</evidence>
<gene>
    <name evidence="10" type="ORF">CVV64_13080</name>
</gene>